<dbReference type="AlphaFoldDB" id="A0A8S9QE88"/>
<proteinExistence type="predicted"/>
<organism evidence="1 2">
    <name type="scientific">Brassica cretica</name>
    <name type="common">Mustard</name>
    <dbReference type="NCBI Taxonomy" id="69181"/>
    <lineage>
        <taxon>Eukaryota</taxon>
        <taxon>Viridiplantae</taxon>
        <taxon>Streptophyta</taxon>
        <taxon>Embryophyta</taxon>
        <taxon>Tracheophyta</taxon>
        <taxon>Spermatophyta</taxon>
        <taxon>Magnoliopsida</taxon>
        <taxon>eudicotyledons</taxon>
        <taxon>Gunneridae</taxon>
        <taxon>Pentapetalae</taxon>
        <taxon>rosids</taxon>
        <taxon>malvids</taxon>
        <taxon>Brassicales</taxon>
        <taxon>Brassicaceae</taxon>
        <taxon>Brassiceae</taxon>
        <taxon>Brassica</taxon>
    </lineage>
</organism>
<gene>
    <name evidence="1" type="ORF">F2Q69_00020648</name>
</gene>
<reference evidence="1" key="1">
    <citation type="submission" date="2019-12" db="EMBL/GenBank/DDBJ databases">
        <title>Genome sequencing and annotation of Brassica cretica.</title>
        <authorList>
            <person name="Studholme D.J."/>
            <person name="Sarris P."/>
        </authorList>
    </citation>
    <scope>NUCLEOTIDE SEQUENCE</scope>
    <source>
        <strain evidence="1">PFS-109/04</strain>
        <tissue evidence="1">Leaf</tissue>
    </source>
</reference>
<comment type="caution">
    <text evidence="1">The sequence shown here is derived from an EMBL/GenBank/DDBJ whole genome shotgun (WGS) entry which is preliminary data.</text>
</comment>
<sequence>MRQPVTMWLPAWTKERERKRLVRCEGGDQGAGERGGKSFVFWLHPVKLKSEDNPLSLYCDEKFERSDGSSSRLINDEEEAFLIGSYLDVPIGQEISSSVYDLILRDGLLEMCIFLHESVVNSWLILINAGKIARRWKKICWGNWLSVSQGIAEDATDLVSSFATIDDGLSESVDYCNEYWDSDEYDDDDDIGYVRQPNEDETWFLAHEIDYPCDHEKATTHGSPDHATKDEEDEIVFVYPSSKKNDLMDDKVRDEPVWQGFVAQTNELLMMGGDKKGVNAHRKSHLGDVCLEDDQHDSVRSIGMGVNSDAAVFDSEINLKKRPSASEALKHPWLSYPYEPISA</sequence>
<evidence type="ECO:0000313" key="1">
    <source>
        <dbReference type="EMBL" id="KAF3540979.1"/>
    </source>
</evidence>
<name>A0A8S9QE88_BRACR</name>
<accession>A0A8S9QE88</accession>
<evidence type="ECO:0000313" key="2">
    <source>
        <dbReference type="Proteomes" id="UP000712600"/>
    </source>
</evidence>
<dbReference type="Proteomes" id="UP000712600">
    <property type="component" value="Unassembled WGS sequence"/>
</dbReference>
<dbReference type="EMBL" id="QGKX02001290">
    <property type="protein sequence ID" value="KAF3540979.1"/>
    <property type="molecule type" value="Genomic_DNA"/>
</dbReference>
<protein>
    <submittedName>
        <fullName evidence="1">Uncharacterized protein</fullName>
    </submittedName>
</protein>